<dbReference type="RefSeq" id="WP_039286025.1">
    <property type="nucleotide sequence ID" value="NZ_JTDI01000004.1"/>
</dbReference>
<name>A0A0B1ZNA1_9SPHN</name>
<keyword evidence="2" id="KW-0479">Metal-binding</keyword>
<dbReference type="Proteomes" id="UP000031057">
    <property type="component" value="Unassembled WGS sequence"/>
</dbReference>
<dbReference type="OrthoDB" id="9796020at2"/>
<comment type="caution">
    <text evidence="7">The sequence shown here is derived from an EMBL/GenBank/DDBJ whole genome shotgun (WGS) entry which is preliminary data.</text>
</comment>
<feature type="domain" description="Formimidoylglutamate deiminase N-terminal" evidence="6">
    <location>
        <begin position="13"/>
        <end position="48"/>
    </location>
</feature>
<dbReference type="NCBIfam" id="TIGR02022">
    <property type="entry name" value="hutF"/>
    <property type="match status" value="1"/>
</dbReference>
<reference evidence="7 8" key="1">
    <citation type="submission" date="2014-10" db="EMBL/GenBank/DDBJ databases">
        <title>Genome sequence of Novosphingobium malaysiense MUSC 273(T).</title>
        <authorList>
            <person name="Lee L.-H."/>
        </authorList>
    </citation>
    <scope>NUCLEOTIDE SEQUENCE [LARGE SCALE GENOMIC DNA]</scope>
    <source>
        <strain evidence="7 8">MUSC 273</strain>
    </source>
</reference>
<gene>
    <name evidence="7" type="ORF">LK12_15680</name>
</gene>
<dbReference type="InterPro" id="IPR051607">
    <property type="entry name" value="Metallo-dep_hydrolases"/>
</dbReference>
<dbReference type="SUPFAM" id="SSF51556">
    <property type="entry name" value="Metallo-dependent hydrolases"/>
    <property type="match status" value="1"/>
</dbReference>
<dbReference type="AlphaFoldDB" id="A0A0B1ZNA1"/>
<evidence type="ECO:0000259" key="6">
    <source>
        <dbReference type="Pfam" id="PF22429"/>
    </source>
</evidence>
<dbReference type="Pfam" id="PF22429">
    <property type="entry name" value="HutF_N"/>
    <property type="match status" value="1"/>
</dbReference>
<evidence type="ECO:0000313" key="7">
    <source>
        <dbReference type="EMBL" id="KHK90746.1"/>
    </source>
</evidence>
<dbReference type="Gene3D" id="3.20.20.140">
    <property type="entry name" value="Metal-dependent hydrolases"/>
    <property type="match status" value="1"/>
</dbReference>
<dbReference type="NCBIfam" id="NF006683">
    <property type="entry name" value="PRK09229.1-4"/>
    <property type="match status" value="1"/>
</dbReference>
<proteinExistence type="predicted"/>
<feature type="domain" description="Amidohydrolase-related" evidence="5">
    <location>
        <begin position="51"/>
        <end position="426"/>
    </location>
</feature>
<dbReference type="InterPro" id="IPR032466">
    <property type="entry name" value="Metal_Hydrolase"/>
</dbReference>
<dbReference type="GO" id="GO:0005829">
    <property type="term" value="C:cytosol"/>
    <property type="evidence" value="ECO:0007669"/>
    <property type="project" value="TreeGrafter"/>
</dbReference>
<accession>A0A0B1ZNA1</accession>
<dbReference type="InterPro" id="IPR055156">
    <property type="entry name" value="HutF-like_N"/>
</dbReference>
<dbReference type="NCBIfam" id="NF006681">
    <property type="entry name" value="PRK09229.1-2"/>
    <property type="match status" value="1"/>
</dbReference>
<evidence type="ECO:0000256" key="2">
    <source>
        <dbReference type="ARBA" id="ARBA00022723"/>
    </source>
</evidence>
<dbReference type="InterPro" id="IPR006680">
    <property type="entry name" value="Amidohydro-rel"/>
</dbReference>
<evidence type="ECO:0000259" key="5">
    <source>
        <dbReference type="Pfam" id="PF01979"/>
    </source>
</evidence>
<evidence type="ECO:0000256" key="3">
    <source>
        <dbReference type="ARBA" id="ARBA00022801"/>
    </source>
</evidence>
<dbReference type="GO" id="GO:0019239">
    <property type="term" value="F:deaminase activity"/>
    <property type="evidence" value="ECO:0007669"/>
    <property type="project" value="TreeGrafter"/>
</dbReference>
<evidence type="ECO:0000256" key="4">
    <source>
        <dbReference type="ARBA" id="ARBA00022833"/>
    </source>
</evidence>
<dbReference type="Gene3D" id="2.30.40.10">
    <property type="entry name" value="Urease, subunit C, domain 1"/>
    <property type="match status" value="1"/>
</dbReference>
<dbReference type="Pfam" id="PF01979">
    <property type="entry name" value="Amidohydro_1"/>
    <property type="match status" value="1"/>
</dbReference>
<dbReference type="InterPro" id="IPR010252">
    <property type="entry name" value="HutF"/>
</dbReference>
<sequence length="454" mass="48746">MGMATTLHFASLFTPDGWCRDARVTVADGLVAALETDTSPQLEDERHDIGVPGMPNLHSHAFQRGMAGLAEHRGKGEDSFWTWREAMYRFVHALDPDTFEAIAALAYMEMLEAGFTRVGEFHYLHNAPDGRPYANSARMAEALAAAAANTGQTLTLLPVFYAQGGFGGIPAGTEQRRFVTDAEGYGRLLEASRAALAGLDDARLGIAPHSLRAVTPQSLNEVLALALEGPVHIHIAEQEREVADCLDWSGARPVQWLMDNADVGAEWCLVHATHVDSSELAAIARTKAVVGLCPITEANLGDGVFPAVEALAQGVRFGIGSDSNVRIDMTEELRLLEYGQRLIHRRRNCLAGSEGGSTGRALFERALTGGQQALAAPSPLSPGAPADIVSLDAGHPSLLGRREDALLDGLVFAAGQGAIDCIWRRGVKWVEGGRHRDREAITARYHKALKGLLA</sequence>
<dbReference type="PANTHER" id="PTHR11271">
    <property type="entry name" value="GUANINE DEAMINASE"/>
    <property type="match status" value="1"/>
</dbReference>
<dbReference type="NCBIfam" id="NF006684">
    <property type="entry name" value="PRK09229.1-5"/>
    <property type="match status" value="1"/>
</dbReference>
<dbReference type="InterPro" id="IPR011059">
    <property type="entry name" value="Metal-dep_hydrolase_composite"/>
</dbReference>
<dbReference type="EMBL" id="JTDI01000004">
    <property type="protein sequence ID" value="KHK90746.1"/>
    <property type="molecule type" value="Genomic_DNA"/>
</dbReference>
<evidence type="ECO:0000313" key="8">
    <source>
        <dbReference type="Proteomes" id="UP000031057"/>
    </source>
</evidence>
<dbReference type="STRING" id="1348853.LK12_15680"/>
<keyword evidence="8" id="KW-1185">Reference proteome</keyword>
<dbReference type="PANTHER" id="PTHR11271:SF48">
    <property type="entry name" value="AMIDOHYDROLASE-RELATED DOMAIN-CONTAINING PROTEIN"/>
    <property type="match status" value="1"/>
</dbReference>
<protein>
    <submittedName>
        <fullName evidence="7">N-formimino-L-glutamate deiminase</fullName>
    </submittedName>
</protein>
<keyword evidence="3" id="KW-0378">Hydrolase</keyword>
<dbReference type="SUPFAM" id="SSF51338">
    <property type="entry name" value="Composite domain of metallo-dependent hydrolases"/>
    <property type="match status" value="1"/>
</dbReference>
<dbReference type="GO" id="GO:0046872">
    <property type="term" value="F:metal ion binding"/>
    <property type="evidence" value="ECO:0007669"/>
    <property type="project" value="UniProtKB-KW"/>
</dbReference>
<organism evidence="7 8">
    <name type="scientific">Novosphingobium malaysiense</name>
    <dbReference type="NCBI Taxonomy" id="1348853"/>
    <lineage>
        <taxon>Bacteria</taxon>
        <taxon>Pseudomonadati</taxon>
        <taxon>Pseudomonadota</taxon>
        <taxon>Alphaproteobacteria</taxon>
        <taxon>Sphingomonadales</taxon>
        <taxon>Sphingomonadaceae</taxon>
        <taxon>Novosphingobium</taxon>
    </lineage>
</organism>
<evidence type="ECO:0000256" key="1">
    <source>
        <dbReference type="ARBA" id="ARBA00001947"/>
    </source>
</evidence>
<comment type="cofactor">
    <cofactor evidence="1">
        <name>Zn(2+)</name>
        <dbReference type="ChEBI" id="CHEBI:29105"/>
    </cofactor>
</comment>
<keyword evidence="4" id="KW-0862">Zinc</keyword>